<keyword evidence="1" id="KW-1133">Transmembrane helix</keyword>
<evidence type="ECO:0000313" key="3">
    <source>
        <dbReference type="Proteomes" id="UP000767334"/>
    </source>
</evidence>
<feature type="transmembrane region" description="Helical" evidence="1">
    <location>
        <begin position="7"/>
        <end position="32"/>
    </location>
</feature>
<gene>
    <name evidence="2" type="ORF">H6A19_14995</name>
</gene>
<organism evidence="2 3">
    <name type="scientific">Clostridium saudiense</name>
    <dbReference type="NCBI Taxonomy" id="1414720"/>
    <lineage>
        <taxon>Bacteria</taxon>
        <taxon>Bacillati</taxon>
        <taxon>Bacillota</taxon>
        <taxon>Clostridia</taxon>
        <taxon>Eubacteriales</taxon>
        <taxon>Clostridiaceae</taxon>
        <taxon>Clostridium</taxon>
    </lineage>
</organism>
<name>A0ABS2FJW2_9CLOT</name>
<evidence type="ECO:0000256" key="1">
    <source>
        <dbReference type="SAM" id="Phobius"/>
    </source>
</evidence>
<dbReference type="EMBL" id="JACJLL010000136">
    <property type="protein sequence ID" value="MBM6820621.1"/>
    <property type="molecule type" value="Genomic_DNA"/>
</dbReference>
<keyword evidence="1" id="KW-0472">Membrane</keyword>
<keyword evidence="1" id="KW-0812">Transmembrane</keyword>
<evidence type="ECO:0000313" key="2">
    <source>
        <dbReference type="EMBL" id="MBM6820621.1"/>
    </source>
</evidence>
<dbReference type="RefSeq" id="WP_204572632.1">
    <property type="nucleotide sequence ID" value="NZ_JACJLL010000136.1"/>
</dbReference>
<dbReference type="PROSITE" id="PS00409">
    <property type="entry name" value="PROKAR_NTER_METHYL"/>
    <property type="match status" value="1"/>
</dbReference>
<proteinExistence type="predicted"/>
<dbReference type="Proteomes" id="UP000767334">
    <property type="component" value="Unassembled WGS sequence"/>
</dbReference>
<dbReference type="InterPro" id="IPR012902">
    <property type="entry name" value="N_methyl_site"/>
</dbReference>
<dbReference type="NCBIfam" id="TIGR02532">
    <property type="entry name" value="IV_pilin_GFxxxE"/>
    <property type="match status" value="1"/>
</dbReference>
<sequence>MSKCKGGYTLIEVIVVLAIVLLLGGVTITLSYETIGNYFINVDRCYSEDKFDNALLNIDTICN</sequence>
<reference evidence="2 3" key="1">
    <citation type="journal article" date="2021" name="Sci. Rep.">
        <title>The distribution of antibiotic resistance genes in chicken gut microbiota commensals.</title>
        <authorList>
            <person name="Juricova H."/>
            <person name="Matiasovicova J."/>
            <person name="Kubasova T."/>
            <person name="Cejkova D."/>
            <person name="Rychlik I."/>
        </authorList>
    </citation>
    <scope>NUCLEOTIDE SEQUENCE [LARGE SCALE GENOMIC DNA]</scope>
    <source>
        <strain evidence="2 3">An435</strain>
    </source>
</reference>
<protein>
    <submittedName>
        <fullName evidence="2">Type II secretion system protein</fullName>
    </submittedName>
</protein>
<accession>A0ABS2FJW2</accession>
<feature type="non-terminal residue" evidence="2">
    <location>
        <position position="63"/>
    </location>
</feature>
<comment type="caution">
    <text evidence="2">The sequence shown here is derived from an EMBL/GenBank/DDBJ whole genome shotgun (WGS) entry which is preliminary data.</text>
</comment>
<dbReference type="Pfam" id="PF07963">
    <property type="entry name" value="N_methyl"/>
    <property type="match status" value="1"/>
</dbReference>
<keyword evidence="3" id="KW-1185">Reference proteome</keyword>